<gene>
    <name evidence="7" type="ORF">KQI88_06355</name>
</gene>
<organism evidence="7 8">
    <name type="scientific">Alkaliphilus flagellatus</name>
    <dbReference type="NCBI Taxonomy" id="2841507"/>
    <lineage>
        <taxon>Bacteria</taxon>
        <taxon>Bacillati</taxon>
        <taxon>Bacillota</taxon>
        <taxon>Clostridia</taxon>
        <taxon>Peptostreptococcales</taxon>
        <taxon>Natronincolaceae</taxon>
        <taxon>Alkaliphilus</taxon>
    </lineage>
</organism>
<dbReference type="EMBL" id="JAHLQK010000002">
    <property type="protein sequence ID" value="MBU5676032.1"/>
    <property type="molecule type" value="Genomic_DNA"/>
</dbReference>
<feature type="domain" description="Putative nitroreductase TM1586" evidence="6">
    <location>
        <begin position="5"/>
        <end position="235"/>
    </location>
</feature>
<accession>A0ABS6G0K9</accession>
<evidence type="ECO:0000256" key="4">
    <source>
        <dbReference type="ARBA" id="ARBA00022643"/>
    </source>
</evidence>
<evidence type="ECO:0000256" key="5">
    <source>
        <dbReference type="ARBA" id="ARBA00023002"/>
    </source>
</evidence>
<evidence type="ECO:0000256" key="1">
    <source>
        <dbReference type="ARBA" id="ARBA00001917"/>
    </source>
</evidence>
<keyword evidence="4" id="KW-0288">FMN</keyword>
<sequence>MTFINLLENRKSVREYQKNKLSSNEIKELEKFLKEVRVLQKNIEIDFAFIEDGWEKQDILKGRAGYVGNPILAPHYIALLSESKEGYLLNTAYILEQLVLKAVELNIGSCWVSVEKDASGLKDALGIDKPGEIVAMVALGYPKTRIPFTKKSVSSRIGVEDFVFKGQWGKSISHEELEMMGIERILHSIRLAPSWANLQPWRLIIDNDQIILTVGGKDVDEKHLMLDAGIMMLYMERAFNQEGLVANWSIYTKELDGDFSEYNIPSEYKVIGTLHI</sequence>
<comment type="similarity">
    <text evidence="2">Belongs to the nitroreductase family.</text>
</comment>
<keyword evidence="8" id="KW-1185">Reference proteome</keyword>
<evidence type="ECO:0000313" key="7">
    <source>
        <dbReference type="EMBL" id="MBU5676032.1"/>
    </source>
</evidence>
<name>A0ABS6G0K9_9FIRM</name>
<dbReference type="PANTHER" id="PTHR43673">
    <property type="entry name" value="NAD(P)H NITROREDUCTASE YDGI-RELATED"/>
    <property type="match status" value="1"/>
</dbReference>
<keyword evidence="3" id="KW-0285">Flavoprotein</keyword>
<reference evidence="7 8" key="1">
    <citation type="submission" date="2021-06" db="EMBL/GenBank/DDBJ databases">
        <authorList>
            <person name="Sun Q."/>
            <person name="Li D."/>
        </authorList>
    </citation>
    <scope>NUCLEOTIDE SEQUENCE [LARGE SCALE GENOMIC DNA]</scope>
    <source>
        <strain evidence="7 8">MSJ-5</strain>
    </source>
</reference>
<protein>
    <submittedName>
        <fullName evidence="7">Nitroreductase family protein</fullName>
    </submittedName>
</protein>
<proteinExistence type="inferred from homology"/>
<comment type="caution">
    <text evidence="7">The sequence shown here is derived from an EMBL/GenBank/DDBJ whole genome shotgun (WGS) entry which is preliminary data.</text>
</comment>
<dbReference type="Pfam" id="PF14512">
    <property type="entry name" value="TM1586_NiRdase"/>
    <property type="match status" value="1"/>
</dbReference>
<evidence type="ECO:0000313" key="8">
    <source>
        <dbReference type="Proteomes" id="UP000779508"/>
    </source>
</evidence>
<evidence type="ECO:0000256" key="3">
    <source>
        <dbReference type="ARBA" id="ARBA00022630"/>
    </source>
</evidence>
<evidence type="ECO:0000259" key="6">
    <source>
        <dbReference type="Pfam" id="PF14512"/>
    </source>
</evidence>
<dbReference type="PANTHER" id="PTHR43673:SF2">
    <property type="entry name" value="NITROREDUCTASE"/>
    <property type="match status" value="1"/>
</dbReference>
<dbReference type="Proteomes" id="UP000779508">
    <property type="component" value="Unassembled WGS sequence"/>
</dbReference>
<dbReference type="RefSeq" id="WP_216415514.1">
    <property type="nucleotide sequence ID" value="NZ_JAHLQK010000002.1"/>
</dbReference>
<keyword evidence="5" id="KW-0560">Oxidoreductase</keyword>
<comment type="cofactor">
    <cofactor evidence="1">
        <name>FMN</name>
        <dbReference type="ChEBI" id="CHEBI:58210"/>
    </cofactor>
</comment>
<dbReference type="InterPro" id="IPR029478">
    <property type="entry name" value="TM1586_NiRdase"/>
</dbReference>
<evidence type="ECO:0000256" key="2">
    <source>
        <dbReference type="ARBA" id="ARBA00007118"/>
    </source>
</evidence>